<accession>A0A674HC54</accession>
<evidence type="ECO:0000313" key="7">
    <source>
        <dbReference type="Ensembl" id="ENSTGUP00000032122.1"/>
    </source>
</evidence>
<evidence type="ECO:0000256" key="2">
    <source>
        <dbReference type="ARBA" id="ARBA00007236"/>
    </source>
</evidence>
<gene>
    <name evidence="7" type="primary">IL17D</name>
</gene>
<keyword evidence="3" id="KW-0202">Cytokine</keyword>
<protein>
    <submittedName>
        <fullName evidence="7">Interleukin 17D</fullName>
    </submittedName>
</protein>
<organism evidence="7 8">
    <name type="scientific">Taeniopygia guttata</name>
    <name type="common">Zebra finch</name>
    <name type="synonym">Poephila guttata</name>
    <dbReference type="NCBI Taxonomy" id="59729"/>
    <lineage>
        <taxon>Eukaryota</taxon>
        <taxon>Metazoa</taxon>
        <taxon>Chordata</taxon>
        <taxon>Craniata</taxon>
        <taxon>Vertebrata</taxon>
        <taxon>Euteleostomi</taxon>
        <taxon>Archelosauria</taxon>
        <taxon>Archosauria</taxon>
        <taxon>Dinosauria</taxon>
        <taxon>Saurischia</taxon>
        <taxon>Theropoda</taxon>
        <taxon>Coelurosauria</taxon>
        <taxon>Aves</taxon>
        <taxon>Neognathae</taxon>
        <taxon>Neoaves</taxon>
        <taxon>Telluraves</taxon>
        <taxon>Australaves</taxon>
        <taxon>Passeriformes</taxon>
        <taxon>Passeroidea</taxon>
        <taxon>Estrildidae</taxon>
        <taxon>Estrildinae</taxon>
        <taxon>Taeniopygia</taxon>
    </lineage>
</organism>
<evidence type="ECO:0000256" key="3">
    <source>
        <dbReference type="ARBA" id="ARBA00022514"/>
    </source>
</evidence>
<evidence type="ECO:0000256" key="5">
    <source>
        <dbReference type="ARBA" id="ARBA00022729"/>
    </source>
</evidence>
<reference evidence="7" key="2">
    <citation type="submission" date="2025-08" db="UniProtKB">
        <authorList>
            <consortium name="Ensembl"/>
        </authorList>
    </citation>
    <scope>IDENTIFICATION</scope>
</reference>
<evidence type="ECO:0000256" key="4">
    <source>
        <dbReference type="ARBA" id="ARBA00022525"/>
    </source>
</evidence>
<name>A0A674HC54_TAEGU</name>
<dbReference type="GO" id="GO:0005125">
    <property type="term" value="F:cytokine activity"/>
    <property type="evidence" value="ECO:0007669"/>
    <property type="project" value="UniProtKB-KW"/>
</dbReference>
<reference evidence="7" key="3">
    <citation type="submission" date="2025-09" db="UniProtKB">
        <authorList>
            <consortium name="Ensembl"/>
        </authorList>
    </citation>
    <scope>IDENTIFICATION</scope>
</reference>
<feature type="region of interest" description="Disordered" evidence="6">
    <location>
        <begin position="18"/>
        <end position="238"/>
    </location>
</feature>
<dbReference type="GO" id="GO:0006954">
    <property type="term" value="P:inflammatory response"/>
    <property type="evidence" value="ECO:0007669"/>
    <property type="project" value="InterPro"/>
</dbReference>
<dbReference type="FunFam" id="2.10.90.10:FF:000044">
    <property type="entry name" value="Interleukin 17D"/>
    <property type="match status" value="1"/>
</dbReference>
<feature type="region of interest" description="Disordered" evidence="6">
    <location>
        <begin position="324"/>
        <end position="344"/>
    </location>
</feature>
<feature type="compositionally biased region" description="Basic residues" evidence="6">
    <location>
        <begin position="174"/>
        <end position="183"/>
    </location>
</feature>
<keyword evidence="8" id="KW-1185">Reference proteome</keyword>
<comment type="subcellular location">
    <subcellularLocation>
        <location evidence="1">Secreted</location>
    </subcellularLocation>
</comment>
<evidence type="ECO:0000256" key="6">
    <source>
        <dbReference type="SAM" id="MobiDB-lite"/>
    </source>
</evidence>
<dbReference type="Proteomes" id="UP000007754">
    <property type="component" value="Chromosome 1"/>
</dbReference>
<sequence length="469" mass="50093">MLDINHLGACWRKDTAGMEKRARGASWNRASRKSQIPLRDSADCPKVTGRVRARAVPSPGVNPHIFHSSLDTLAPTGPNRPGSASVSSSGPEGATGCRVSRRGWGQPGSCPCRRCGGRESGTPDGTPGLRGAPGRRPRRGRGLDPSVPACAHGVSPGPRAAQGCGTGPRPAPSARRRRERRRTCSWQARPGEMQRGAGHFSNSSSAGRASGTARRRSPPLSAAPWRRSSPGAMQRGRVRGCGARAVAGAVSPVSPSPLTAASLQVRAALAALLCAALLPLRPEAARAPKQRPARTRSCGERPEELLEQLYGRLAAGMLSAFHHTLQPEPPGRQHNASCPAGARPPADKRVRLPVNLRSASPWAYRISYDPTRYPKYIPEAYCLCKGCLMGIFGEESLHFRSTPVFMPTVILRRTPACAGGRYVYTEDYITIPVGCTCVPEQEKEAESANSSIDKQEVKLLVGQNKPSSE</sequence>
<dbReference type="AlphaFoldDB" id="A0A674HC54"/>
<feature type="compositionally biased region" description="Low complexity" evidence="6">
    <location>
        <begin position="201"/>
        <end position="212"/>
    </location>
</feature>
<dbReference type="SUPFAM" id="SSF57501">
    <property type="entry name" value="Cystine-knot cytokines"/>
    <property type="match status" value="1"/>
</dbReference>
<keyword evidence="4" id="KW-0964">Secreted</keyword>
<proteinExistence type="inferred from homology"/>
<dbReference type="OMA" id="INHLGAC"/>
<dbReference type="InterPro" id="IPR020440">
    <property type="entry name" value="IL-17_chr"/>
</dbReference>
<dbReference type="Gene3D" id="2.10.90.10">
    <property type="entry name" value="Cystine-knot cytokines"/>
    <property type="match status" value="1"/>
</dbReference>
<evidence type="ECO:0000256" key="1">
    <source>
        <dbReference type="ARBA" id="ARBA00004613"/>
    </source>
</evidence>
<dbReference type="PRINTS" id="PR01932">
    <property type="entry name" value="INTRLEUKIN17"/>
</dbReference>
<dbReference type="GO" id="GO:0005615">
    <property type="term" value="C:extracellular space"/>
    <property type="evidence" value="ECO:0007669"/>
    <property type="project" value="UniProtKB-KW"/>
</dbReference>
<dbReference type="InterPro" id="IPR029034">
    <property type="entry name" value="Cystine-knot_cytokine"/>
</dbReference>
<evidence type="ECO:0000313" key="8">
    <source>
        <dbReference type="Proteomes" id="UP000007754"/>
    </source>
</evidence>
<dbReference type="InParanoid" id="A0A674HC54"/>
<reference evidence="7 8" key="1">
    <citation type="journal article" date="2010" name="Nature">
        <title>The genome of a songbird.</title>
        <authorList>
            <person name="Warren W.C."/>
            <person name="Clayton D.F."/>
            <person name="Ellegren H."/>
            <person name="Arnold A.P."/>
            <person name="Hillier L.W."/>
            <person name="Kunstner A."/>
            <person name="Searle S."/>
            <person name="White S."/>
            <person name="Vilella A.J."/>
            <person name="Fairley S."/>
            <person name="Heger A."/>
            <person name="Kong L."/>
            <person name="Ponting C.P."/>
            <person name="Jarvis E.D."/>
            <person name="Mello C.V."/>
            <person name="Minx P."/>
            <person name="Lovell P."/>
            <person name="Velho T.A."/>
            <person name="Ferris M."/>
            <person name="Balakrishnan C.N."/>
            <person name="Sinha S."/>
            <person name="Blatti C."/>
            <person name="London S.E."/>
            <person name="Li Y."/>
            <person name="Lin Y.C."/>
            <person name="George J."/>
            <person name="Sweedler J."/>
            <person name="Southey B."/>
            <person name="Gunaratne P."/>
            <person name="Watson M."/>
            <person name="Nam K."/>
            <person name="Backstrom N."/>
            <person name="Smeds L."/>
            <person name="Nabholz B."/>
            <person name="Itoh Y."/>
            <person name="Whitney O."/>
            <person name="Pfenning A.R."/>
            <person name="Howard J."/>
            <person name="Volker M."/>
            <person name="Skinner B.M."/>
            <person name="Griffin D.K."/>
            <person name="Ye L."/>
            <person name="McLaren W.M."/>
            <person name="Flicek P."/>
            <person name="Quesada V."/>
            <person name="Velasco G."/>
            <person name="Lopez-Otin C."/>
            <person name="Puente X.S."/>
            <person name="Olender T."/>
            <person name="Lancet D."/>
            <person name="Smit A.F."/>
            <person name="Hubley R."/>
            <person name="Konkel M.K."/>
            <person name="Walker J.A."/>
            <person name="Batzer M.A."/>
            <person name="Gu W."/>
            <person name="Pollock D.D."/>
            <person name="Chen L."/>
            <person name="Cheng Z."/>
            <person name="Eichler E.E."/>
            <person name="Stapley J."/>
            <person name="Slate J."/>
            <person name="Ekblom R."/>
            <person name="Birkhead T."/>
            <person name="Burke T."/>
            <person name="Burt D."/>
            <person name="Scharff C."/>
            <person name="Adam I."/>
            <person name="Richard H."/>
            <person name="Sultan M."/>
            <person name="Soldatov A."/>
            <person name="Lehrach H."/>
            <person name="Edwards S.V."/>
            <person name="Yang S.P."/>
            <person name="Li X."/>
            <person name="Graves T."/>
            <person name="Fulton L."/>
            <person name="Nelson J."/>
            <person name="Chinwalla A."/>
            <person name="Hou S."/>
            <person name="Mardis E.R."/>
            <person name="Wilson R.K."/>
        </authorList>
    </citation>
    <scope>NUCLEOTIDE SEQUENCE [LARGE SCALE GENOMIC DNA]</scope>
</reference>
<dbReference type="GeneTree" id="ENSGT00940000161739"/>
<dbReference type="InterPro" id="IPR010345">
    <property type="entry name" value="IL-17_fam"/>
</dbReference>
<dbReference type="Pfam" id="PF06083">
    <property type="entry name" value="IL17"/>
    <property type="match status" value="1"/>
</dbReference>
<keyword evidence="5" id="KW-0732">Signal</keyword>
<comment type="similarity">
    <text evidence="2">Belongs to the IL-17 family.</text>
</comment>
<dbReference type="Ensembl" id="ENSTGUT00000020293.1">
    <property type="protein sequence ID" value="ENSTGUP00000032122.1"/>
    <property type="gene ID" value="ENSTGUG00000027561.1"/>
</dbReference>